<reference evidence="2 3" key="1">
    <citation type="journal article" date="2023" name="Life. Sci Alliance">
        <title>Evolutionary insights into 3D genome organization and epigenetic landscape of Vigna mungo.</title>
        <authorList>
            <person name="Junaid A."/>
            <person name="Singh B."/>
            <person name="Bhatia S."/>
        </authorList>
    </citation>
    <scope>NUCLEOTIDE SEQUENCE [LARGE SCALE GENOMIC DNA]</scope>
    <source>
        <strain evidence="2">Urdbean</strain>
    </source>
</reference>
<name>A0AAQ3NVF0_VIGMU</name>
<feature type="non-terminal residue" evidence="2">
    <location>
        <position position="1"/>
    </location>
</feature>
<keyword evidence="1" id="KW-0812">Transmembrane</keyword>
<accession>A0AAQ3NVF0</accession>
<protein>
    <submittedName>
        <fullName evidence="2">Uncharacterized protein</fullName>
    </submittedName>
</protein>
<proteinExistence type="predicted"/>
<evidence type="ECO:0000256" key="1">
    <source>
        <dbReference type="SAM" id="Phobius"/>
    </source>
</evidence>
<dbReference type="EMBL" id="CP144697">
    <property type="protein sequence ID" value="WVZ15726.1"/>
    <property type="molecule type" value="Genomic_DNA"/>
</dbReference>
<gene>
    <name evidence="2" type="ORF">V8G54_013292</name>
</gene>
<evidence type="ECO:0000313" key="3">
    <source>
        <dbReference type="Proteomes" id="UP001374535"/>
    </source>
</evidence>
<organism evidence="2 3">
    <name type="scientific">Vigna mungo</name>
    <name type="common">Black gram</name>
    <name type="synonym">Phaseolus mungo</name>
    <dbReference type="NCBI Taxonomy" id="3915"/>
    <lineage>
        <taxon>Eukaryota</taxon>
        <taxon>Viridiplantae</taxon>
        <taxon>Streptophyta</taxon>
        <taxon>Embryophyta</taxon>
        <taxon>Tracheophyta</taxon>
        <taxon>Spermatophyta</taxon>
        <taxon>Magnoliopsida</taxon>
        <taxon>eudicotyledons</taxon>
        <taxon>Gunneridae</taxon>
        <taxon>Pentapetalae</taxon>
        <taxon>rosids</taxon>
        <taxon>fabids</taxon>
        <taxon>Fabales</taxon>
        <taxon>Fabaceae</taxon>
        <taxon>Papilionoideae</taxon>
        <taxon>50 kb inversion clade</taxon>
        <taxon>NPAAA clade</taxon>
        <taxon>indigoferoid/millettioid clade</taxon>
        <taxon>Phaseoleae</taxon>
        <taxon>Vigna</taxon>
    </lineage>
</organism>
<dbReference type="AlphaFoldDB" id="A0AAQ3NVF0"/>
<feature type="transmembrane region" description="Helical" evidence="1">
    <location>
        <begin position="40"/>
        <end position="62"/>
    </location>
</feature>
<keyword evidence="1" id="KW-1133">Transmembrane helix</keyword>
<sequence>PKKIALHYLKGYFLFDLFVVFPLPQVNFFLSSFLHYLNDYFLFLFSVSFLIVTSCFYGIHLYTFQVSNVNYDTSIILSFHFLEIIRFIYNLLCSGSTYKSES</sequence>
<keyword evidence="1" id="KW-0472">Membrane</keyword>
<feature type="transmembrane region" description="Helical" evidence="1">
    <location>
        <begin position="12"/>
        <end position="34"/>
    </location>
</feature>
<keyword evidence="3" id="KW-1185">Reference proteome</keyword>
<dbReference type="Proteomes" id="UP001374535">
    <property type="component" value="Chromosome 4"/>
</dbReference>
<evidence type="ECO:0000313" key="2">
    <source>
        <dbReference type="EMBL" id="WVZ15726.1"/>
    </source>
</evidence>